<dbReference type="EC" id="4.3.2.7" evidence="1"/>
<dbReference type="PANTHER" id="PTHR12192">
    <property type="entry name" value="CATION TRANSPORT PROTEIN CHAC-RELATED"/>
    <property type="match status" value="1"/>
</dbReference>
<name>A0A7G5EIE5_9BURK</name>
<protein>
    <recommendedName>
        <fullName evidence="1">glutathione-specific gamma-glutamylcyclotransferase</fullName>
        <ecNumber evidence="1">4.3.2.7</ecNumber>
    </recommendedName>
</protein>
<keyword evidence="4" id="KW-1185">Reference proteome</keyword>
<dbReference type="KEGG" id="cpis:HS961_13540"/>
<dbReference type="GO" id="GO:0005737">
    <property type="term" value="C:cytoplasm"/>
    <property type="evidence" value="ECO:0007669"/>
    <property type="project" value="TreeGrafter"/>
</dbReference>
<keyword evidence="3" id="KW-0808">Transferase</keyword>
<dbReference type="SUPFAM" id="SSF110857">
    <property type="entry name" value="Gamma-glutamyl cyclotransferase-like"/>
    <property type="match status" value="1"/>
</dbReference>
<dbReference type="CDD" id="cd06661">
    <property type="entry name" value="GGCT_like"/>
    <property type="match status" value="1"/>
</dbReference>
<keyword evidence="2" id="KW-0456">Lyase</keyword>
<dbReference type="GO" id="GO:0016740">
    <property type="term" value="F:transferase activity"/>
    <property type="evidence" value="ECO:0007669"/>
    <property type="project" value="UniProtKB-KW"/>
</dbReference>
<dbReference type="Gene3D" id="3.10.490.10">
    <property type="entry name" value="Gamma-glutamyl cyclotransferase-like"/>
    <property type="match status" value="1"/>
</dbReference>
<gene>
    <name evidence="3" type="ORF">HS961_13540</name>
</gene>
<dbReference type="InterPro" id="IPR006840">
    <property type="entry name" value="ChaC"/>
</dbReference>
<dbReference type="PANTHER" id="PTHR12192:SF2">
    <property type="entry name" value="GLUTATHIONE-SPECIFIC GAMMA-GLUTAMYLCYCLOTRANSFERASE 2"/>
    <property type="match status" value="1"/>
</dbReference>
<evidence type="ECO:0000313" key="4">
    <source>
        <dbReference type="Proteomes" id="UP000515240"/>
    </source>
</evidence>
<accession>A0A7G5EIE5</accession>
<dbReference type="GO" id="GO:0006751">
    <property type="term" value="P:glutathione catabolic process"/>
    <property type="evidence" value="ECO:0007669"/>
    <property type="project" value="InterPro"/>
</dbReference>
<dbReference type="InterPro" id="IPR013024">
    <property type="entry name" value="GGCT-like"/>
</dbReference>
<evidence type="ECO:0000313" key="3">
    <source>
        <dbReference type="EMBL" id="QMV73770.1"/>
    </source>
</evidence>
<dbReference type="Proteomes" id="UP000515240">
    <property type="component" value="Chromosome"/>
</dbReference>
<reference evidence="3 4" key="1">
    <citation type="journal article" date="2020" name="G3 (Bethesda)">
        <title>CeMbio - The Caenorhabditis elegans Microbiome Resource.</title>
        <authorList>
            <person name="Dirksen P."/>
            <person name="Assie A."/>
            <person name="Zimmermann J."/>
            <person name="Zhang F."/>
            <person name="Tietje A.M."/>
            <person name="Marsh S.A."/>
            <person name="Felix M.A."/>
            <person name="Shapira M."/>
            <person name="Kaleta C."/>
            <person name="Schulenburg H."/>
            <person name="Samuel B."/>
        </authorList>
    </citation>
    <scope>NUCLEOTIDE SEQUENCE [LARGE SCALE GENOMIC DNA]</scope>
    <source>
        <strain evidence="3 4">BIGb0172</strain>
    </source>
</reference>
<dbReference type="EMBL" id="CP058554">
    <property type="protein sequence ID" value="QMV73770.1"/>
    <property type="molecule type" value="Genomic_DNA"/>
</dbReference>
<evidence type="ECO:0000256" key="1">
    <source>
        <dbReference type="ARBA" id="ARBA00012344"/>
    </source>
</evidence>
<dbReference type="Pfam" id="PF04752">
    <property type="entry name" value="ChaC"/>
    <property type="match status" value="1"/>
</dbReference>
<sequence>MTNLVAPSRSRCPQQMFAQTMQEWGGTEDLWVFAYGSLIWRPEFEFQECRHARVFGWHRALKMWSHINRGTPECPGLVFGMFSGGSCRGMAFRVARQHVAEMMPRLWQREMATDSYDPKWIDCQTEDGTVKALAFTLSKSSPRCTGTLSEEDYRRIFAQSCGIYGTTLDYAESTYTALKSRGIEDRALERLLRLSVSRAAQSQSVAPVLHMAA</sequence>
<dbReference type="RefSeq" id="WP_182322765.1">
    <property type="nucleotide sequence ID" value="NZ_CP058554.1"/>
</dbReference>
<organism evidence="3 4">
    <name type="scientific">Comamonas piscis</name>
    <dbReference type="NCBI Taxonomy" id="1562974"/>
    <lineage>
        <taxon>Bacteria</taxon>
        <taxon>Pseudomonadati</taxon>
        <taxon>Pseudomonadota</taxon>
        <taxon>Betaproteobacteria</taxon>
        <taxon>Burkholderiales</taxon>
        <taxon>Comamonadaceae</taxon>
        <taxon>Comamonas</taxon>
    </lineage>
</organism>
<dbReference type="GO" id="GO:0061928">
    <property type="term" value="F:glutathione specific gamma-glutamylcyclotransferase activity"/>
    <property type="evidence" value="ECO:0007669"/>
    <property type="project" value="UniProtKB-EC"/>
</dbReference>
<evidence type="ECO:0000256" key="2">
    <source>
        <dbReference type="ARBA" id="ARBA00023239"/>
    </source>
</evidence>
<dbReference type="AlphaFoldDB" id="A0A7G5EIE5"/>
<proteinExistence type="predicted"/>
<dbReference type="InterPro" id="IPR036568">
    <property type="entry name" value="GGCT-like_sf"/>
</dbReference>